<feature type="domain" description="EF-hand" evidence="3">
    <location>
        <begin position="129"/>
        <end position="164"/>
    </location>
</feature>
<sequence length="238" mass="26853">MNELPGNLNSNAETRNRSSIQIILISPITLFMPSIMPCCWPCHAMPNCQCGMWMVEPWRVDSCLVPKAGASSCTVVCQVESGLWSQDSGLTKDQIRILRRAFDNLDPQKKGTISVDDLGTILDLLGQHQNENTLKELVASVDKEGNGTLTFDELCELGTRFMGEEEEDLDKVREELREAFRLYDREGNGYITTETLREILQELDPNLSYSDLDQIIEEVDADESGTVDFEEFMEMMIG</sequence>
<dbReference type="GO" id="GO:0005509">
    <property type="term" value="F:calcium ion binding"/>
    <property type="evidence" value="ECO:0007669"/>
    <property type="project" value="InterPro"/>
</dbReference>
<reference evidence="4 5" key="1">
    <citation type="submission" date="2024-03" db="EMBL/GenBank/DDBJ databases">
        <title>Adaptation during the transition from Ophiocordyceps entomopathogen to insect associate is accompanied by gene loss and intensified selection.</title>
        <authorList>
            <person name="Ward C.M."/>
            <person name="Onetto C.A."/>
            <person name="Borneman A.R."/>
        </authorList>
    </citation>
    <scope>NUCLEOTIDE SEQUENCE [LARGE SCALE GENOMIC DNA]</scope>
    <source>
        <strain evidence="4">AWRI1</strain>
        <tissue evidence="4">Single Adult Female</tissue>
    </source>
</reference>
<dbReference type="Gene3D" id="1.10.238.10">
    <property type="entry name" value="EF-hand"/>
    <property type="match status" value="2"/>
</dbReference>
<dbReference type="EMBL" id="JBBCAQ010000022">
    <property type="protein sequence ID" value="KAK7590826.1"/>
    <property type="molecule type" value="Genomic_DNA"/>
</dbReference>
<keyword evidence="2" id="KW-0106">Calcium</keyword>
<organism evidence="4 5">
    <name type="scientific">Parthenolecanium corni</name>
    <dbReference type="NCBI Taxonomy" id="536013"/>
    <lineage>
        <taxon>Eukaryota</taxon>
        <taxon>Metazoa</taxon>
        <taxon>Ecdysozoa</taxon>
        <taxon>Arthropoda</taxon>
        <taxon>Hexapoda</taxon>
        <taxon>Insecta</taxon>
        <taxon>Pterygota</taxon>
        <taxon>Neoptera</taxon>
        <taxon>Paraneoptera</taxon>
        <taxon>Hemiptera</taxon>
        <taxon>Sternorrhyncha</taxon>
        <taxon>Coccoidea</taxon>
        <taxon>Coccidae</taxon>
        <taxon>Parthenolecanium</taxon>
    </lineage>
</organism>
<dbReference type="InterPro" id="IPR002048">
    <property type="entry name" value="EF_hand_dom"/>
</dbReference>
<dbReference type="PROSITE" id="PS00018">
    <property type="entry name" value="EF_HAND_1"/>
    <property type="match status" value="1"/>
</dbReference>
<dbReference type="PANTHER" id="PTHR23048">
    <property type="entry name" value="MYOSIN LIGHT CHAIN 1, 3"/>
    <property type="match status" value="1"/>
</dbReference>
<feature type="domain" description="EF-hand" evidence="3">
    <location>
        <begin position="93"/>
        <end position="128"/>
    </location>
</feature>
<evidence type="ECO:0000256" key="1">
    <source>
        <dbReference type="ARBA" id="ARBA00022737"/>
    </source>
</evidence>
<dbReference type="Proteomes" id="UP001367676">
    <property type="component" value="Unassembled WGS sequence"/>
</dbReference>
<dbReference type="GO" id="GO:0016460">
    <property type="term" value="C:myosin II complex"/>
    <property type="evidence" value="ECO:0007669"/>
    <property type="project" value="TreeGrafter"/>
</dbReference>
<feature type="domain" description="EF-hand" evidence="3">
    <location>
        <begin position="207"/>
        <end position="238"/>
    </location>
</feature>
<feature type="domain" description="EF-hand" evidence="3">
    <location>
        <begin position="171"/>
        <end position="206"/>
    </location>
</feature>
<dbReference type="SMART" id="SM00054">
    <property type="entry name" value="EFh"/>
    <property type="match status" value="4"/>
</dbReference>
<dbReference type="CDD" id="cd00051">
    <property type="entry name" value="EFh"/>
    <property type="match status" value="1"/>
</dbReference>
<evidence type="ECO:0000313" key="5">
    <source>
        <dbReference type="Proteomes" id="UP001367676"/>
    </source>
</evidence>
<name>A0AAN9TX29_9HEMI</name>
<protein>
    <recommendedName>
        <fullName evidence="3">EF-hand domain-containing protein</fullName>
    </recommendedName>
</protein>
<keyword evidence="5" id="KW-1185">Reference proteome</keyword>
<dbReference type="FunFam" id="1.10.238.10:FF:000001">
    <property type="entry name" value="Calmodulin 1"/>
    <property type="match status" value="1"/>
</dbReference>
<evidence type="ECO:0000313" key="4">
    <source>
        <dbReference type="EMBL" id="KAK7590826.1"/>
    </source>
</evidence>
<dbReference type="AlphaFoldDB" id="A0AAN9TX29"/>
<accession>A0AAN9TX29</accession>
<evidence type="ECO:0000256" key="2">
    <source>
        <dbReference type="ARBA" id="ARBA00022837"/>
    </source>
</evidence>
<dbReference type="PROSITE" id="PS50222">
    <property type="entry name" value="EF_HAND_2"/>
    <property type="match status" value="4"/>
</dbReference>
<dbReference type="SUPFAM" id="SSF47473">
    <property type="entry name" value="EF-hand"/>
    <property type="match status" value="1"/>
</dbReference>
<dbReference type="InterPro" id="IPR050230">
    <property type="entry name" value="CALM/Myosin/TropC-like"/>
</dbReference>
<keyword evidence="1" id="KW-0677">Repeat</keyword>
<dbReference type="InterPro" id="IPR011992">
    <property type="entry name" value="EF-hand-dom_pair"/>
</dbReference>
<dbReference type="Pfam" id="PF13499">
    <property type="entry name" value="EF-hand_7"/>
    <property type="match status" value="2"/>
</dbReference>
<gene>
    <name evidence="4" type="ORF">V9T40_002439</name>
</gene>
<dbReference type="PANTHER" id="PTHR23048:SF0">
    <property type="entry name" value="CALMODULIN LIKE 3"/>
    <property type="match status" value="1"/>
</dbReference>
<dbReference type="InterPro" id="IPR018247">
    <property type="entry name" value="EF_Hand_1_Ca_BS"/>
</dbReference>
<proteinExistence type="predicted"/>
<evidence type="ECO:0000259" key="3">
    <source>
        <dbReference type="PROSITE" id="PS50222"/>
    </source>
</evidence>
<comment type="caution">
    <text evidence="4">The sequence shown here is derived from an EMBL/GenBank/DDBJ whole genome shotgun (WGS) entry which is preliminary data.</text>
</comment>